<evidence type="ECO:0000256" key="2">
    <source>
        <dbReference type="RuleBase" id="RU361155"/>
    </source>
</evidence>
<gene>
    <name evidence="4" type="ORF">CIPAW_05G047500</name>
</gene>
<dbReference type="GO" id="GO:0008146">
    <property type="term" value="F:sulfotransferase activity"/>
    <property type="evidence" value="ECO:0007669"/>
    <property type="project" value="InterPro"/>
</dbReference>
<comment type="caution">
    <text evidence="4">The sequence shown here is derived from an EMBL/GenBank/DDBJ whole genome shotgun (WGS) entry which is preliminary data.</text>
</comment>
<comment type="similarity">
    <text evidence="2">Belongs to the sulfotransferase 1 family.</text>
</comment>
<dbReference type="Proteomes" id="UP000811609">
    <property type="component" value="Chromosome 5"/>
</dbReference>
<organism evidence="4 5">
    <name type="scientific">Carya illinoinensis</name>
    <name type="common">Pecan</name>
    <dbReference type="NCBI Taxonomy" id="32201"/>
    <lineage>
        <taxon>Eukaryota</taxon>
        <taxon>Viridiplantae</taxon>
        <taxon>Streptophyta</taxon>
        <taxon>Embryophyta</taxon>
        <taxon>Tracheophyta</taxon>
        <taxon>Spermatophyta</taxon>
        <taxon>Magnoliopsida</taxon>
        <taxon>eudicotyledons</taxon>
        <taxon>Gunneridae</taxon>
        <taxon>Pentapetalae</taxon>
        <taxon>rosids</taxon>
        <taxon>fabids</taxon>
        <taxon>Fagales</taxon>
        <taxon>Juglandaceae</taxon>
        <taxon>Carya</taxon>
    </lineage>
</organism>
<feature type="domain" description="Sulfotransferase" evidence="3">
    <location>
        <begin position="65"/>
        <end position="308"/>
    </location>
</feature>
<proteinExistence type="inferred from homology"/>
<keyword evidence="5" id="KW-1185">Reference proteome</keyword>
<evidence type="ECO:0000256" key="1">
    <source>
        <dbReference type="ARBA" id="ARBA00022679"/>
    </source>
</evidence>
<dbReference type="AlphaFoldDB" id="A0A8T1QFQ6"/>
<dbReference type="InterPro" id="IPR000863">
    <property type="entry name" value="Sulfotransferase_dom"/>
</dbReference>
<dbReference type="Pfam" id="PF00685">
    <property type="entry name" value="Sulfotransfer_1"/>
    <property type="match status" value="1"/>
</dbReference>
<dbReference type="EC" id="2.8.2.-" evidence="2"/>
<reference evidence="4" key="1">
    <citation type="submission" date="2020-12" db="EMBL/GenBank/DDBJ databases">
        <title>WGS assembly of Carya illinoinensis cv. Pawnee.</title>
        <authorList>
            <person name="Platts A."/>
            <person name="Shu S."/>
            <person name="Wright S."/>
            <person name="Barry K."/>
            <person name="Edger P."/>
            <person name="Pires J.C."/>
            <person name="Schmutz J."/>
        </authorList>
    </citation>
    <scope>NUCLEOTIDE SEQUENCE</scope>
    <source>
        <tissue evidence="4">Leaf</tissue>
    </source>
</reference>
<evidence type="ECO:0000259" key="3">
    <source>
        <dbReference type="Pfam" id="PF00685"/>
    </source>
</evidence>
<evidence type="ECO:0000313" key="5">
    <source>
        <dbReference type="Proteomes" id="UP000811609"/>
    </source>
</evidence>
<name>A0A8T1QFQ6_CARIL</name>
<dbReference type="EMBL" id="CM031813">
    <property type="protein sequence ID" value="KAG6653042.1"/>
    <property type="molecule type" value="Genomic_DNA"/>
</dbReference>
<protein>
    <recommendedName>
        <fullName evidence="2">Sulfotransferase</fullName>
        <ecNumber evidence="2">2.8.2.-</ecNumber>
    </recommendedName>
</protein>
<sequence>MSTLQHDASPRPYNLQEDDELTQECKDFISSLPTEDSLCQYNGFWIPTWFMQGVLAFQKHFQAHDTDILFATSPKVGTTWLKAILFTLVNRMQHHVDCQEHPQLTNNPHVLVPYLYLILHNKKEVPDLTPFTSPRPFSTHLPYVLLPTSVKDSSCKIVYLCRNPKDTFVSLWHFQTKLNWTTDSLEEALDKFCRGVSSLGPYWDNVVGYWKESLENPQKILFLRRLAEFLGCPFSPEEDAKGAVNNISRLCSFDNLSNLEVNKSGVSRRGVKYATFFCCGEVGGWVNYFTPQMVEKLNHTIEEKFHSIGLKF</sequence>
<accession>A0A8T1QFQ6</accession>
<evidence type="ECO:0000313" key="4">
    <source>
        <dbReference type="EMBL" id="KAG6653042.1"/>
    </source>
</evidence>
<dbReference type="PANTHER" id="PTHR11783">
    <property type="entry name" value="SULFOTRANSFERASE SULT"/>
    <property type="match status" value="1"/>
</dbReference>
<keyword evidence="1 2" id="KW-0808">Transferase</keyword>